<keyword evidence="1" id="KW-0812">Transmembrane</keyword>
<evidence type="ECO:0000313" key="3">
    <source>
        <dbReference type="Proteomes" id="UP000231134"/>
    </source>
</evidence>
<name>A0A2M9A6W2_9BACT</name>
<gene>
    <name evidence="2" type="ORF">BGX16_1426</name>
</gene>
<reference evidence="2 3" key="1">
    <citation type="submission" date="2017-11" db="EMBL/GenBank/DDBJ databases">
        <title>Animal gut microbial communities from fecal samples from Wisconsin, USA.</title>
        <authorList>
            <person name="Neumann A."/>
        </authorList>
    </citation>
    <scope>NUCLEOTIDE SEQUENCE [LARGE SCALE GENOMIC DNA]</scope>
    <source>
        <strain evidence="2 3">UWS3</strain>
    </source>
</reference>
<proteinExistence type="predicted"/>
<keyword evidence="1" id="KW-0472">Membrane</keyword>
<keyword evidence="1" id="KW-1133">Transmembrane helix</keyword>
<keyword evidence="3" id="KW-1185">Reference proteome</keyword>
<evidence type="ECO:0000313" key="2">
    <source>
        <dbReference type="EMBL" id="PJJ41454.1"/>
    </source>
</evidence>
<organism evidence="2 3">
    <name type="scientific">Hallerella succinigenes</name>
    <dbReference type="NCBI Taxonomy" id="1896222"/>
    <lineage>
        <taxon>Bacteria</taxon>
        <taxon>Pseudomonadati</taxon>
        <taxon>Fibrobacterota</taxon>
        <taxon>Fibrobacteria</taxon>
        <taxon>Fibrobacterales</taxon>
        <taxon>Fibrobacteraceae</taxon>
        <taxon>Hallerella</taxon>
    </lineage>
</organism>
<feature type="transmembrane region" description="Helical" evidence="1">
    <location>
        <begin position="204"/>
        <end position="225"/>
    </location>
</feature>
<feature type="transmembrane region" description="Helical" evidence="1">
    <location>
        <begin position="237"/>
        <end position="255"/>
    </location>
</feature>
<dbReference type="Proteomes" id="UP000231134">
    <property type="component" value="Unassembled WGS sequence"/>
</dbReference>
<protein>
    <submittedName>
        <fullName evidence="2">Uncharacterized protein</fullName>
    </submittedName>
</protein>
<feature type="transmembrane region" description="Helical" evidence="1">
    <location>
        <begin position="347"/>
        <end position="366"/>
    </location>
</feature>
<feature type="transmembrane region" description="Helical" evidence="1">
    <location>
        <begin position="276"/>
        <end position="295"/>
    </location>
</feature>
<feature type="transmembrane region" description="Helical" evidence="1">
    <location>
        <begin position="450"/>
        <end position="468"/>
    </location>
</feature>
<accession>A0A2M9A6W2</accession>
<sequence>MKKLGLFSILFLLFAISLFGEKIPVQDGAGFDGEFYRLVAENFSADFWNQGYDAFRIQRIFPFCAIHYGFKFFHVATTHENLMKAMLGLHGLNLLLQIFLFSRISKILQWKPTTEILLFAAFFLNFFTLKNCGYEPFQSDAFAISLSLLSLYFYLKGMKWGNLGIALLGAITWPLITLQCIFLVAFDRPFSLEKEGRNLSGKWALLYSALAVLGIVALKMTGHGIVVTNLLMRDSNLAWTAASILFISAALWSVFRCMPRFRLNCGDFVKKCDWKFLTLSVFIWVAVKIFLKIHTNEEFFSSSSFFALQILLRPLKYPLISFVGHVAFYGILPILVAFTFRNFVKAFVNRSVGFALIFALLMVFALDSESRHLASLIPLLLLPLGEVLNSWELKKYQIFSLVGIQLLLSHFYLPINSENILSEMEAANWTGEAAQRYLMNFGAYMSLESYLLWLGISVLAILACYGILKIQSKRKMRFPDGGEQF</sequence>
<dbReference type="AlphaFoldDB" id="A0A2M9A6W2"/>
<evidence type="ECO:0000256" key="1">
    <source>
        <dbReference type="SAM" id="Phobius"/>
    </source>
</evidence>
<dbReference type="EMBL" id="PGEX01000001">
    <property type="protein sequence ID" value="PJJ41454.1"/>
    <property type="molecule type" value="Genomic_DNA"/>
</dbReference>
<feature type="transmembrane region" description="Helical" evidence="1">
    <location>
        <begin position="163"/>
        <end position="184"/>
    </location>
</feature>
<comment type="caution">
    <text evidence="2">The sequence shown here is derived from an EMBL/GenBank/DDBJ whole genome shotgun (WGS) entry which is preliminary data.</text>
</comment>
<feature type="transmembrane region" description="Helical" evidence="1">
    <location>
        <begin position="315"/>
        <end position="340"/>
    </location>
</feature>